<dbReference type="EMBL" id="JRMQ02000002">
    <property type="protein sequence ID" value="TLE02700.1"/>
    <property type="molecule type" value="Genomic_DNA"/>
</dbReference>
<feature type="transmembrane region" description="Helical" evidence="1">
    <location>
        <begin position="7"/>
        <end position="29"/>
    </location>
</feature>
<organism evidence="2 3">
    <name type="scientific">Helicobacter japonicus</name>
    <dbReference type="NCBI Taxonomy" id="425400"/>
    <lineage>
        <taxon>Bacteria</taxon>
        <taxon>Pseudomonadati</taxon>
        <taxon>Campylobacterota</taxon>
        <taxon>Epsilonproteobacteria</taxon>
        <taxon>Campylobacterales</taxon>
        <taxon>Helicobacteraceae</taxon>
        <taxon>Helicobacter</taxon>
    </lineage>
</organism>
<accession>A0A4U8TQ00</accession>
<dbReference type="RefSeq" id="WP_034362939.1">
    <property type="nucleotide sequence ID" value="NZ_CAJUDB010000001.1"/>
</dbReference>
<keyword evidence="1" id="KW-0812">Transmembrane</keyword>
<reference evidence="2 3" key="1">
    <citation type="journal article" date="2014" name="Genome Announc.">
        <title>Draft genome sequences of eight enterohepatic helicobacter species isolated from both laboratory and wild rodents.</title>
        <authorList>
            <person name="Sheh A."/>
            <person name="Shen Z."/>
            <person name="Fox J.G."/>
        </authorList>
    </citation>
    <scope>NUCLEOTIDE SEQUENCE [LARGE SCALE GENOMIC DNA]</scope>
    <source>
        <strain evidence="2 3">MIT 01-6451</strain>
    </source>
</reference>
<dbReference type="OrthoDB" id="445620at2"/>
<keyword evidence="3" id="KW-1185">Reference proteome</keyword>
<name>A0A4U8TQ00_9HELI</name>
<dbReference type="Pfam" id="PF04311">
    <property type="entry name" value="DUF459"/>
    <property type="match status" value="1"/>
</dbReference>
<gene>
    <name evidence="2" type="ORF">LS65_001880</name>
</gene>
<dbReference type="CDD" id="cd01829">
    <property type="entry name" value="SGNH_hydrolase_peri2"/>
    <property type="match status" value="1"/>
</dbReference>
<keyword evidence="1" id="KW-0472">Membrane</keyword>
<evidence type="ECO:0000313" key="3">
    <source>
        <dbReference type="Proteomes" id="UP000029707"/>
    </source>
</evidence>
<dbReference type="GO" id="GO:0004622">
    <property type="term" value="F:phosphatidylcholine lysophospholipase activity"/>
    <property type="evidence" value="ECO:0007669"/>
    <property type="project" value="TreeGrafter"/>
</dbReference>
<dbReference type="PANTHER" id="PTHR30383">
    <property type="entry name" value="THIOESTERASE 1/PROTEASE 1/LYSOPHOSPHOLIPASE L1"/>
    <property type="match status" value="1"/>
</dbReference>
<protein>
    <submittedName>
        <fullName evidence="2">DUF459 domain-containing protein</fullName>
    </submittedName>
</protein>
<dbReference type="InterPro" id="IPR007407">
    <property type="entry name" value="DUF459"/>
</dbReference>
<dbReference type="AlphaFoldDB" id="A0A4U8TQ00"/>
<dbReference type="Proteomes" id="UP000029707">
    <property type="component" value="Unassembled WGS sequence"/>
</dbReference>
<evidence type="ECO:0000256" key="1">
    <source>
        <dbReference type="SAM" id="Phobius"/>
    </source>
</evidence>
<dbReference type="STRING" id="425400.LS65_08120"/>
<evidence type="ECO:0000313" key="2">
    <source>
        <dbReference type="EMBL" id="TLE02700.1"/>
    </source>
</evidence>
<sequence>MQQAKFVFIIFFTLLQLIIILHSSILTYVEQQYHNFTESPHAFTRFFGTIYQETMLQDNVLFRFTDESMAYLENLSLSLTNQTLEILGIASSKKSLEKVSINTHNITPSQDSTPFAHHTDSQAYANKTPTQQYPTDTLFQSEQNKEQEIQTIDENTHSFFAHNTEKTHHQALTYQEENSNTNTIAEQNIEEKPIVESYTPVRTIRNPRIHIDENSSVLLVGDSMMQGVAPYILKTFKKVHLHGINLSKHSTGLTYKNYFDWAKAIEEVFTTHDNIELVVVLLGANDPWTMKKNIAFKSAKWEEIYLQRIEEILSIAQSHGARVVWYEVPSVREKSLNEKIIYLNSLYERKVRENGELFLQSNGIVTQGGHYSAFIKNKKGKSVQVRIDDGVHFTALGYQIMANIFLNALEVLPKQETTHQ</sequence>
<comment type="caution">
    <text evidence="2">The sequence shown here is derived from an EMBL/GenBank/DDBJ whole genome shotgun (WGS) entry which is preliminary data.</text>
</comment>
<dbReference type="InterPro" id="IPR051532">
    <property type="entry name" value="Ester_Hydrolysis_Enzymes"/>
</dbReference>
<dbReference type="PANTHER" id="PTHR30383:SF24">
    <property type="entry name" value="THIOESTERASE 1_PROTEASE 1_LYSOPHOSPHOLIPASE L1"/>
    <property type="match status" value="1"/>
</dbReference>
<proteinExistence type="predicted"/>
<dbReference type="Gene3D" id="3.40.50.1110">
    <property type="entry name" value="SGNH hydrolase"/>
    <property type="match status" value="1"/>
</dbReference>
<keyword evidence="1" id="KW-1133">Transmembrane helix</keyword>
<dbReference type="InterPro" id="IPR036514">
    <property type="entry name" value="SGNH_hydro_sf"/>
</dbReference>
<dbReference type="SUPFAM" id="SSF52266">
    <property type="entry name" value="SGNH hydrolase"/>
    <property type="match status" value="1"/>
</dbReference>